<evidence type="ECO:0000313" key="6">
    <source>
        <dbReference type="Proteomes" id="UP000222788"/>
    </source>
</evidence>
<comment type="caution">
    <text evidence="5">The sequence shown here is derived from an EMBL/GenBank/DDBJ whole genome shotgun (WGS) entry which is preliminary data.</text>
</comment>
<dbReference type="STRING" id="1035309.A0A2C5WN71"/>
<reference evidence="5 6" key="1">
    <citation type="journal article" date="2013" name="Fungal Biol.">
        <title>Analysis of microsatellite markers in the genome of the plant pathogen Ceratocystis fimbriata.</title>
        <authorList>
            <person name="Simpson M.C."/>
            <person name="Wilken P.M."/>
            <person name="Coetzee M.P."/>
            <person name="Wingfield M.J."/>
            <person name="Wingfield B.D."/>
        </authorList>
    </citation>
    <scope>NUCLEOTIDE SEQUENCE [LARGE SCALE GENOMIC DNA]</scope>
    <source>
        <strain evidence="5 6">CBS 114723</strain>
    </source>
</reference>
<feature type="transmembrane region" description="Helical" evidence="2">
    <location>
        <begin position="195"/>
        <end position="219"/>
    </location>
</feature>
<feature type="compositionally biased region" description="Low complexity" evidence="1">
    <location>
        <begin position="164"/>
        <end position="184"/>
    </location>
</feature>
<dbReference type="OrthoDB" id="2019572at2759"/>
<dbReference type="Proteomes" id="UP000222788">
    <property type="component" value="Unassembled WGS sequence"/>
</dbReference>
<evidence type="ECO:0000259" key="4">
    <source>
        <dbReference type="PROSITE" id="PS51212"/>
    </source>
</evidence>
<evidence type="ECO:0000256" key="1">
    <source>
        <dbReference type="SAM" id="MobiDB-lite"/>
    </source>
</evidence>
<dbReference type="InterPro" id="IPR002889">
    <property type="entry name" value="WSC_carb-bd"/>
</dbReference>
<accession>A0A2C5WN71</accession>
<organism evidence="5 6">
    <name type="scientific">Ceratocystis fimbriata CBS 114723</name>
    <dbReference type="NCBI Taxonomy" id="1035309"/>
    <lineage>
        <taxon>Eukaryota</taxon>
        <taxon>Fungi</taxon>
        <taxon>Dikarya</taxon>
        <taxon>Ascomycota</taxon>
        <taxon>Pezizomycotina</taxon>
        <taxon>Sordariomycetes</taxon>
        <taxon>Hypocreomycetidae</taxon>
        <taxon>Microascales</taxon>
        <taxon>Ceratocystidaceae</taxon>
        <taxon>Ceratocystis</taxon>
    </lineage>
</organism>
<feature type="region of interest" description="Disordered" evidence="1">
    <location>
        <begin position="164"/>
        <end position="194"/>
    </location>
</feature>
<dbReference type="PROSITE" id="PS51212">
    <property type="entry name" value="WSC"/>
    <property type="match status" value="1"/>
</dbReference>
<evidence type="ECO:0000256" key="2">
    <source>
        <dbReference type="SAM" id="Phobius"/>
    </source>
</evidence>
<keyword evidence="2" id="KW-0812">Transmembrane</keyword>
<keyword evidence="6" id="KW-1185">Reference proteome</keyword>
<dbReference type="Pfam" id="PF01822">
    <property type="entry name" value="WSC"/>
    <property type="match status" value="1"/>
</dbReference>
<protein>
    <recommendedName>
        <fullName evidence="4">WSC domain-containing protein</fullName>
    </recommendedName>
</protein>
<keyword evidence="2" id="KW-0472">Membrane</keyword>
<feature type="region of interest" description="Disordered" evidence="1">
    <location>
        <begin position="21"/>
        <end position="43"/>
    </location>
</feature>
<keyword evidence="2" id="KW-1133">Transmembrane helix</keyword>
<sequence length="289" mass="29780">MRLSYVVAAGLLQFASAQSSAGGSASQTTKGYQAPSQIPTPGSQTRVGCFSSSGNLTDPGGYADTSVSSGFCGVSLCVEKGFTVFAIRGPKCYCGNTYPPEDDIVEDSRCNYPCPAYPVEACGGISNGGAWSVFNSGIEVDVEYDTSSSTTSAAATSTAAATSANGNAATSAAAPATTTSSDSQSNKDDKKSSNVGPIVGGLVGGIFGLAAVAGGVFLYMRRRRNREIEEEHRRNAAVNAFINGKSSPGGSMSISDSRLDPVMAQRRMSDGSIADNEDYSRRILRVTNA</sequence>
<feature type="domain" description="WSC" evidence="4">
    <location>
        <begin position="43"/>
        <end position="137"/>
    </location>
</feature>
<feature type="signal peptide" evidence="3">
    <location>
        <begin position="1"/>
        <end position="17"/>
    </location>
</feature>
<reference evidence="5 6" key="2">
    <citation type="journal article" date="2013" name="IMA Fungus">
        <title>IMA Genome-F 1: Ceratocystis fimbriata: Draft nuclear genome sequence for the plant pathogen, Ceratocystis fimbriata.</title>
        <authorList>
            <person name="Wilken P.M."/>
            <person name="Steenkamp E.T."/>
            <person name="Wingfield M.J."/>
            <person name="de Beer Z.W."/>
            <person name="Wingfield B.D."/>
        </authorList>
    </citation>
    <scope>NUCLEOTIDE SEQUENCE [LARGE SCALE GENOMIC DNA]</scope>
    <source>
        <strain evidence="5 6">CBS 114723</strain>
    </source>
</reference>
<proteinExistence type="predicted"/>
<dbReference type="SMART" id="SM00321">
    <property type="entry name" value="WSC"/>
    <property type="match status" value="1"/>
</dbReference>
<evidence type="ECO:0000256" key="3">
    <source>
        <dbReference type="SAM" id="SignalP"/>
    </source>
</evidence>
<name>A0A2C5WN71_9PEZI</name>
<feature type="compositionally biased region" description="Polar residues" evidence="1">
    <location>
        <begin position="28"/>
        <end position="43"/>
    </location>
</feature>
<feature type="chain" id="PRO_5012022003" description="WSC domain-containing protein" evidence="3">
    <location>
        <begin position="18"/>
        <end position="289"/>
    </location>
</feature>
<gene>
    <name evidence="5" type="ORF">CFIMG_005975RA</name>
</gene>
<dbReference type="AlphaFoldDB" id="A0A2C5WN71"/>
<dbReference type="EMBL" id="APWK03000139">
    <property type="protein sequence ID" value="PHH50258.1"/>
    <property type="molecule type" value="Genomic_DNA"/>
</dbReference>
<evidence type="ECO:0000313" key="5">
    <source>
        <dbReference type="EMBL" id="PHH50258.1"/>
    </source>
</evidence>
<keyword evidence="3" id="KW-0732">Signal</keyword>